<evidence type="ECO:0000256" key="1">
    <source>
        <dbReference type="ARBA" id="ARBA00004123"/>
    </source>
</evidence>
<feature type="region of interest" description="Disordered" evidence="5">
    <location>
        <begin position="306"/>
        <end position="410"/>
    </location>
</feature>
<gene>
    <name evidence="7" type="ORF">ACHAWO_001045</name>
</gene>
<feature type="compositionally biased region" description="Pro residues" evidence="5">
    <location>
        <begin position="15"/>
        <end position="53"/>
    </location>
</feature>
<evidence type="ECO:0000313" key="7">
    <source>
        <dbReference type="EMBL" id="KAL3789697.1"/>
    </source>
</evidence>
<sequence>MGRKKRTKVIEEEAPPLPPPSIIPNVVPPPTFAPPPSIMPPPPPPNVLLPPADPRIKQETNATGDGDGDGGGGSIQIKSATIKKVVELDEADLGTKPSSMYGLHSHAGDLVEDDIYVSDGSLESDSDDDEDDDNADEGDKKTKKTEQPKLELVLTTSKMGLMRRGGISSLLGQPVNRTWVRNTEGETDAEGGGGETTTNQSNQDPSIKREEEEEIITDPAILLQIQQRKIEQAKQNARILESSENAGRDPCLFSKRTAFDIRMDQIEDKPWDKGGDITDYMNYGLTEEDWIEYAERQLAVRQELTDAAKQKRLPDPGVVPVVPRAPTKQGDRVAVRVKKDENAEDTNGAVGTGTDSDDEDGIEMIVESGPKSGSDEKDPSGVEAAAKDAEGAQDETLEVNSDKVIGGAWG</sequence>
<protein>
    <recommendedName>
        <fullName evidence="6">Pre-mRNA polyadenylation factor Fip1 domain-containing protein</fullName>
    </recommendedName>
</protein>
<feature type="compositionally biased region" description="Acidic residues" evidence="5">
    <location>
        <begin position="110"/>
        <end position="136"/>
    </location>
</feature>
<comment type="caution">
    <text evidence="7">The sequence shown here is derived from an EMBL/GenBank/DDBJ whole genome shotgun (WGS) entry which is preliminary data.</text>
</comment>
<dbReference type="Proteomes" id="UP001530400">
    <property type="component" value="Unassembled WGS sequence"/>
</dbReference>
<proteinExistence type="inferred from homology"/>
<evidence type="ECO:0000256" key="4">
    <source>
        <dbReference type="ARBA" id="ARBA00023242"/>
    </source>
</evidence>
<evidence type="ECO:0000256" key="5">
    <source>
        <dbReference type="SAM" id="MobiDB-lite"/>
    </source>
</evidence>
<feature type="region of interest" description="Disordered" evidence="5">
    <location>
        <begin position="173"/>
        <end position="214"/>
    </location>
</feature>
<dbReference type="AlphaFoldDB" id="A0ABD3PPN6"/>
<evidence type="ECO:0000313" key="8">
    <source>
        <dbReference type="Proteomes" id="UP001530400"/>
    </source>
</evidence>
<accession>A0ABD3PPN6</accession>
<dbReference type="EMBL" id="JALLPJ020000515">
    <property type="protein sequence ID" value="KAL3789697.1"/>
    <property type="molecule type" value="Genomic_DNA"/>
</dbReference>
<keyword evidence="3" id="KW-0507">mRNA processing</keyword>
<feature type="domain" description="Pre-mRNA polyadenylation factor Fip1" evidence="6">
    <location>
        <begin position="260"/>
        <end position="301"/>
    </location>
</feature>
<comment type="similarity">
    <text evidence="2">Belongs to the FIP1 family.</text>
</comment>
<keyword evidence="4" id="KW-0539">Nucleus</keyword>
<evidence type="ECO:0000256" key="2">
    <source>
        <dbReference type="ARBA" id="ARBA00007459"/>
    </source>
</evidence>
<dbReference type="InterPro" id="IPR007854">
    <property type="entry name" value="Fip1_dom"/>
</dbReference>
<feature type="compositionally biased region" description="Basic and acidic residues" evidence="5">
    <location>
        <begin position="373"/>
        <end position="390"/>
    </location>
</feature>
<reference evidence="7 8" key="1">
    <citation type="submission" date="2024-10" db="EMBL/GenBank/DDBJ databases">
        <title>Updated reference genomes for cyclostephanoid diatoms.</title>
        <authorList>
            <person name="Roberts W.R."/>
            <person name="Alverson A.J."/>
        </authorList>
    </citation>
    <scope>NUCLEOTIDE SEQUENCE [LARGE SCALE GENOMIC DNA]</scope>
    <source>
        <strain evidence="7 8">AJA010-31</strain>
    </source>
</reference>
<comment type="subcellular location">
    <subcellularLocation>
        <location evidence="1">Nucleus</location>
    </subcellularLocation>
</comment>
<feature type="region of interest" description="Disordered" evidence="5">
    <location>
        <begin position="94"/>
        <end position="157"/>
    </location>
</feature>
<feature type="region of interest" description="Disordered" evidence="5">
    <location>
        <begin position="1"/>
        <end position="76"/>
    </location>
</feature>
<keyword evidence="8" id="KW-1185">Reference proteome</keyword>
<dbReference type="Pfam" id="PF05182">
    <property type="entry name" value="Fip1"/>
    <property type="match status" value="1"/>
</dbReference>
<name>A0ABD3PPN6_9STRA</name>
<dbReference type="PANTHER" id="PTHR13484">
    <property type="entry name" value="FIP1-LIKE 1 PROTEIN"/>
    <property type="match status" value="1"/>
</dbReference>
<dbReference type="InterPro" id="IPR051187">
    <property type="entry name" value="Pre-mRNA_3'-end_processing_reg"/>
</dbReference>
<feature type="compositionally biased region" description="Basic and acidic residues" evidence="5">
    <location>
        <begin position="329"/>
        <end position="341"/>
    </location>
</feature>
<organism evidence="7 8">
    <name type="scientific">Cyclotella atomus</name>
    <dbReference type="NCBI Taxonomy" id="382360"/>
    <lineage>
        <taxon>Eukaryota</taxon>
        <taxon>Sar</taxon>
        <taxon>Stramenopiles</taxon>
        <taxon>Ochrophyta</taxon>
        <taxon>Bacillariophyta</taxon>
        <taxon>Coscinodiscophyceae</taxon>
        <taxon>Thalassiosirophycidae</taxon>
        <taxon>Stephanodiscales</taxon>
        <taxon>Stephanodiscaceae</taxon>
        <taxon>Cyclotella</taxon>
    </lineage>
</organism>
<dbReference type="GO" id="GO:0006397">
    <property type="term" value="P:mRNA processing"/>
    <property type="evidence" value="ECO:0007669"/>
    <property type="project" value="UniProtKB-KW"/>
</dbReference>
<feature type="compositionally biased region" description="Basic and acidic residues" evidence="5">
    <location>
        <begin position="137"/>
        <end position="149"/>
    </location>
</feature>
<evidence type="ECO:0000259" key="6">
    <source>
        <dbReference type="Pfam" id="PF05182"/>
    </source>
</evidence>
<dbReference type="GO" id="GO:0005634">
    <property type="term" value="C:nucleus"/>
    <property type="evidence" value="ECO:0007669"/>
    <property type="project" value="UniProtKB-SubCell"/>
</dbReference>
<dbReference type="PANTHER" id="PTHR13484:SF0">
    <property type="entry name" value="PRE-MRNA 3'-END-PROCESSING FACTOR FIP1"/>
    <property type="match status" value="1"/>
</dbReference>
<evidence type="ECO:0000256" key="3">
    <source>
        <dbReference type="ARBA" id="ARBA00022664"/>
    </source>
</evidence>